<keyword evidence="2 11" id="KW-0963">Cytoplasm</keyword>
<keyword evidence="4 11" id="KW-0808">Transferase</keyword>
<dbReference type="HAMAP" id="MF_00021">
    <property type="entry name" value="ThiI"/>
    <property type="match status" value="1"/>
</dbReference>
<dbReference type="GO" id="GO:0009228">
    <property type="term" value="P:thiamine biosynthetic process"/>
    <property type="evidence" value="ECO:0007669"/>
    <property type="project" value="UniProtKB-KW"/>
</dbReference>
<dbReference type="CDD" id="cd01712">
    <property type="entry name" value="PPase_ThiI"/>
    <property type="match status" value="1"/>
</dbReference>
<comment type="catalytic activity">
    <reaction evidence="11">
        <text>[ThiS sulfur-carrier protein]-C-terminal Gly-Gly-AMP + S-sulfanyl-L-cysteinyl-[cysteine desulfurase] + AH2 = [ThiS sulfur-carrier protein]-C-terminal-Gly-aminoethanethioate + L-cysteinyl-[cysteine desulfurase] + A + AMP + 2 H(+)</text>
        <dbReference type="Rhea" id="RHEA:43340"/>
        <dbReference type="Rhea" id="RHEA-COMP:12157"/>
        <dbReference type="Rhea" id="RHEA-COMP:12158"/>
        <dbReference type="Rhea" id="RHEA-COMP:12910"/>
        <dbReference type="Rhea" id="RHEA-COMP:19908"/>
        <dbReference type="ChEBI" id="CHEBI:13193"/>
        <dbReference type="ChEBI" id="CHEBI:15378"/>
        <dbReference type="ChEBI" id="CHEBI:17499"/>
        <dbReference type="ChEBI" id="CHEBI:29950"/>
        <dbReference type="ChEBI" id="CHEBI:61963"/>
        <dbReference type="ChEBI" id="CHEBI:90618"/>
        <dbReference type="ChEBI" id="CHEBI:232372"/>
        <dbReference type="ChEBI" id="CHEBI:456215"/>
    </reaction>
</comment>
<dbReference type="Pfam" id="PF22025">
    <property type="entry name" value="ThiI_fer"/>
    <property type="match status" value="1"/>
</dbReference>
<evidence type="ECO:0000256" key="10">
    <source>
        <dbReference type="ARBA" id="ARBA00023284"/>
    </source>
</evidence>
<comment type="caution">
    <text evidence="14">The sequence shown here is derived from an EMBL/GenBank/DDBJ whole genome shotgun (WGS) entry which is preliminary data.</text>
</comment>
<dbReference type="SMART" id="SM00981">
    <property type="entry name" value="THUMP"/>
    <property type="match status" value="1"/>
</dbReference>
<evidence type="ECO:0000313" key="14">
    <source>
        <dbReference type="EMBL" id="HGI42870.1"/>
    </source>
</evidence>
<gene>
    <name evidence="11 14" type="primary">thiI</name>
    <name evidence="14" type="ORF">ENV17_00595</name>
</gene>
<dbReference type="InterPro" id="IPR049962">
    <property type="entry name" value="THUMP_ThiI"/>
</dbReference>
<dbReference type="GO" id="GO:0005524">
    <property type="term" value="F:ATP binding"/>
    <property type="evidence" value="ECO:0007669"/>
    <property type="project" value="UniProtKB-UniRule"/>
</dbReference>
<keyword evidence="10" id="KW-0676">Redox-active center</keyword>
<dbReference type="InterPro" id="IPR014729">
    <property type="entry name" value="Rossmann-like_a/b/a_fold"/>
</dbReference>
<evidence type="ECO:0000256" key="8">
    <source>
        <dbReference type="ARBA" id="ARBA00022977"/>
    </source>
</evidence>
<dbReference type="SUPFAM" id="SSF143437">
    <property type="entry name" value="THUMP domain-like"/>
    <property type="match status" value="1"/>
</dbReference>
<dbReference type="InterPro" id="IPR049961">
    <property type="entry name" value="ThiI_N"/>
</dbReference>
<feature type="domain" description="THUMP" evidence="13">
    <location>
        <begin position="61"/>
        <end position="163"/>
    </location>
</feature>
<dbReference type="InterPro" id="IPR050102">
    <property type="entry name" value="tRNA_sulfurtransferase_ThiI"/>
</dbReference>
<dbReference type="NCBIfam" id="TIGR00342">
    <property type="entry name" value="tRNA uracil 4-sulfurtransferase ThiI"/>
    <property type="match status" value="1"/>
</dbReference>
<dbReference type="GO" id="GO:0002937">
    <property type="term" value="P:tRNA 4-thiouridine biosynthesis"/>
    <property type="evidence" value="ECO:0007669"/>
    <property type="project" value="TreeGrafter"/>
</dbReference>
<evidence type="ECO:0000256" key="4">
    <source>
        <dbReference type="ARBA" id="ARBA00022679"/>
    </source>
</evidence>
<protein>
    <recommendedName>
        <fullName evidence="11">tRNA sulfurtransferase</fullName>
        <ecNumber evidence="11">2.8.1.4</ecNumber>
    </recommendedName>
    <alternativeName>
        <fullName evidence="11">Sulfur carrier protein ThiS sulfurtransferase</fullName>
    </alternativeName>
    <alternativeName>
        <fullName evidence="11">Thiamine biosynthesis protein ThiI</fullName>
    </alternativeName>
    <alternativeName>
        <fullName evidence="11">tRNA 4-thiouridine synthase</fullName>
    </alternativeName>
</protein>
<reference evidence="14" key="1">
    <citation type="journal article" date="2020" name="mSystems">
        <title>Genome- and Community-Level Interaction Insights into Carbon Utilization and Element Cycling Functions of Hydrothermarchaeota in Hydrothermal Sediment.</title>
        <authorList>
            <person name="Zhou Z."/>
            <person name="Liu Y."/>
            <person name="Xu W."/>
            <person name="Pan J."/>
            <person name="Luo Z.H."/>
            <person name="Li M."/>
        </authorList>
    </citation>
    <scope>NUCLEOTIDE SEQUENCE [LARGE SCALE GENOMIC DNA]</scope>
    <source>
        <strain evidence="14">SpSt-735</strain>
    </source>
</reference>
<evidence type="ECO:0000256" key="5">
    <source>
        <dbReference type="ARBA" id="ARBA00022741"/>
    </source>
</evidence>
<keyword evidence="3 11" id="KW-0820">tRNA-binding</keyword>
<feature type="domain" description="Rhodanese" evidence="12">
    <location>
        <begin position="400"/>
        <end position="483"/>
    </location>
</feature>
<feature type="active site" description="Cysteine persulfide intermediate" evidence="11">
    <location>
        <position position="448"/>
    </location>
</feature>
<dbReference type="SUPFAM" id="SSF52821">
    <property type="entry name" value="Rhodanese/Cell cycle control phosphatase"/>
    <property type="match status" value="1"/>
</dbReference>
<name>A0A7C4FE45_THEPE</name>
<keyword evidence="6 11" id="KW-0067">ATP-binding</keyword>
<comment type="function">
    <text evidence="11">Catalyzes the ATP-dependent transfer of a sulfur to tRNA to produce 4-thiouridine in position 8 of tRNAs, which functions as a near-UV photosensor. Also catalyzes the transfer of sulfur to the sulfur carrier protein ThiS, forming ThiS-thiocarboxylate. This is a step in the synthesis of thiazole, in the thiamine biosynthesis pathway. The sulfur is donated as persulfide by IscS.</text>
</comment>
<evidence type="ECO:0000256" key="1">
    <source>
        <dbReference type="ARBA" id="ARBA00004496"/>
    </source>
</evidence>
<comment type="pathway">
    <text evidence="11">Cofactor biosynthesis; thiamine diphosphate biosynthesis.</text>
</comment>
<dbReference type="GO" id="GO:0000049">
    <property type="term" value="F:tRNA binding"/>
    <property type="evidence" value="ECO:0007669"/>
    <property type="project" value="UniProtKB-UniRule"/>
</dbReference>
<feature type="binding site" evidence="11">
    <location>
        <begin position="181"/>
        <end position="182"/>
    </location>
    <ligand>
        <name>ATP</name>
        <dbReference type="ChEBI" id="CHEBI:30616"/>
    </ligand>
</feature>
<dbReference type="GO" id="GO:0005829">
    <property type="term" value="C:cytosol"/>
    <property type="evidence" value="ECO:0007669"/>
    <property type="project" value="TreeGrafter"/>
</dbReference>
<dbReference type="InterPro" id="IPR004114">
    <property type="entry name" value="THUMP_dom"/>
</dbReference>
<dbReference type="GO" id="GO:0052837">
    <property type="term" value="P:thiazole biosynthetic process"/>
    <property type="evidence" value="ECO:0007669"/>
    <property type="project" value="TreeGrafter"/>
</dbReference>
<dbReference type="SUPFAM" id="SSF52402">
    <property type="entry name" value="Adenine nucleotide alpha hydrolases-like"/>
    <property type="match status" value="1"/>
</dbReference>
<keyword evidence="7 11" id="KW-0694">RNA-binding</keyword>
<accession>A0A7C4FE45</accession>
<dbReference type="SMART" id="SM00450">
    <property type="entry name" value="RHOD"/>
    <property type="match status" value="1"/>
</dbReference>
<keyword evidence="9" id="KW-1015">Disulfide bond</keyword>
<evidence type="ECO:0000259" key="13">
    <source>
        <dbReference type="PROSITE" id="PS51165"/>
    </source>
</evidence>
<feature type="binding site" evidence="11">
    <location>
        <position position="294"/>
    </location>
    <ligand>
        <name>ATP</name>
        <dbReference type="ChEBI" id="CHEBI:30616"/>
    </ligand>
</feature>
<dbReference type="InterPro" id="IPR003720">
    <property type="entry name" value="tRNA_STrfase"/>
</dbReference>
<evidence type="ECO:0000256" key="6">
    <source>
        <dbReference type="ARBA" id="ARBA00022840"/>
    </source>
</evidence>
<dbReference type="GO" id="GO:0009229">
    <property type="term" value="P:thiamine diphosphate biosynthetic process"/>
    <property type="evidence" value="ECO:0007669"/>
    <property type="project" value="UniProtKB-UniRule"/>
</dbReference>
<sequence length="492" mass="54521">MIQEQTREVILVRLGEVTLKGKARDRFERVLLRNIKEALAAEGISAPVVRGYGRIYVYAGREALEPLRRVFGVWSLSPAIEISFKTLDELLEAAESFFKTAVAGKKFAVRARRVGAEGFTSIDLERLLGARLLPYSSGVNLSSPEVTAHVEVRGNRAYFFTEIVPAYGGLPVGTEGRVVALISGGFDSAVAAWYMLKRGAEVHYLFCNLAGDLTKRYVLRVAKVLADRWSYGYRPKLYIVDFRPLISELRRRVDPGVLGVVLKRYMYRAAEKVARRVGAYAIVTGESLGQVSSQTLKNLYAIDSAATMPVLRPLIGFDKEEIVRMAREIGIYEEASRVKEVCGVFSSHPRTARTLEEALVSESKIAPQLLEKLLAGIEVYDLKNLGPESLETPDVDIDFVPEGGLVVDVRPPEKYAEWHIPGSINMNVEEVFELVGRAAGGRPIVVVCDEGGLSREVAYSLRLLGYSAYSLKGGVRRLREKSESLRRSSQVS</sequence>
<proteinExistence type="inferred from homology"/>
<dbReference type="CDD" id="cd00158">
    <property type="entry name" value="RHOD"/>
    <property type="match status" value="1"/>
</dbReference>
<evidence type="ECO:0000256" key="3">
    <source>
        <dbReference type="ARBA" id="ARBA00022555"/>
    </source>
</evidence>
<dbReference type="InterPro" id="IPR054173">
    <property type="entry name" value="ThiI_fer"/>
</dbReference>
<dbReference type="GO" id="GO:0140741">
    <property type="term" value="F:tRNA-uracil-4 sulfurtransferase activity"/>
    <property type="evidence" value="ECO:0007669"/>
    <property type="project" value="UniProtKB-EC"/>
</dbReference>
<dbReference type="CDD" id="cd11716">
    <property type="entry name" value="THUMP_ThiI"/>
    <property type="match status" value="1"/>
</dbReference>
<feature type="binding site" evidence="11">
    <location>
        <position position="285"/>
    </location>
    <ligand>
        <name>ATP</name>
        <dbReference type="ChEBI" id="CHEBI:30616"/>
    </ligand>
</feature>
<dbReference type="PANTHER" id="PTHR43209">
    <property type="entry name" value="TRNA SULFURTRANSFERASE"/>
    <property type="match status" value="1"/>
</dbReference>
<comment type="caution">
    <text evidence="11">Lacks conserved residue(s) required for the propagation of feature annotation.</text>
</comment>
<dbReference type="InterPro" id="IPR001763">
    <property type="entry name" value="Rhodanese-like_dom"/>
</dbReference>
<dbReference type="EC" id="2.8.1.4" evidence="11"/>
<keyword evidence="5 11" id="KW-0547">Nucleotide-binding</keyword>
<comment type="subcellular location">
    <subcellularLocation>
        <location evidence="1 11">Cytoplasm</location>
    </subcellularLocation>
</comment>
<evidence type="ECO:0000256" key="2">
    <source>
        <dbReference type="ARBA" id="ARBA00022490"/>
    </source>
</evidence>
<dbReference type="PROSITE" id="PS50206">
    <property type="entry name" value="RHODANESE_3"/>
    <property type="match status" value="1"/>
</dbReference>
<dbReference type="PROSITE" id="PS51165">
    <property type="entry name" value="THUMP"/>
    <property type="match status" value="1"/>
</dbReference>
<dbReference type="InterPro" id="IPR036873">
    <property type="entry name" value="Rhodanese-like_dom_sf"/>
</dbReference>
<evidence type="ECO:0000259" key="12">
    <source>
        <dbReference type="PROSITE" id="PS50206"/>
    </source>
</evidence>
<keyword evidence="8 11" id="KW-0784">Thiamine biosynthesis</keyword>
<organism evidence="14">
    <name type="scientific">Thermofilum pendens</name>
    <dbReference type="NCBI Taxonomy" id="2269"/>
    <lineage>
        <taxon>Archaea</taxon>
        <taxon>Thermoproteota</taxon>
        <taxon>Thermoprotei</taxon>
        <taxon>Thermofilales</taxon>
        <taxon>Thermofilaceae</taxon>
        <taxon>Thermofilum</taxon>
    </lineage>
</organism>
<evidence type="ECO:0000256" key="7">
    <source>
        <dbReference type="ARBA" id="ARBA00022884"/>
    </source>
</evidence>
<feature type="binding site" evidence="11">
    <location>
        <position position="263"/>
    </location>
    <ligand>
        <name>ATP</name>
        <dbReference type="ChEBI" id="CHEBI:30616"/>
    </ligand>
</feature>
<comment type="catalytic activity">
    <reaction evidence="11">
        <text>[ThiI sulfur-carrier protein]-S-sulfanyl-L-cysteine + a uridine in tRNA + 2 reduced [2Fe-2S]-[ferredoxin] + ATP + H(+) = [ThiI sulfur-carrier protein]-L-cysteine + a 4-thiouridine in tRNA + 2 oxidized [2Fe-2S]-[ferredoxin] + AMP + diphosphate</text>
        <dbReference type="Rhea" id="RHEA:24176"/>
        <dbReference type="Rhea" id="RHEA-COMP:10000"/>
        <dbReference type="Rhea" id="RHEA-COMP:10001"/>
        <dbReference type="Rhea" id="RHEA-COMP:13337"/>
        <dbReference type="Rhea" id="RHEA-COMP:13338"/>
        <dbReference type="Rhea" id="RHEA-COMP:13339"/>
        <dbReference type="Rhea" id="RHEA-COMP:13340"/>
        <dbReference type="ChEBI" id="CHEBI:15378"/>
        <dbReference type="ChEBI" id="CHEBI:29950"/>
        <dbReference type="ChEBI" id="CHEBI:30616"/>
        <dbReference type="ChEBI" id="CHEBI:33019"/>
        <dbReference type="ChEBI" id="CHEBI:33737"/>
        <dbReference type="ChEBI" id="CHEBI:33738"/>
        <dbReference type="ChEBI" id="CHEBI:61963"/>
        <dbReference type="ChEBI" id="CHEBI:65315"/>
        <dbReference type="ChEBI" id="CHEBI:136798"/>
        <dbReference type="ChEBI" id="CHEBI:456215"/>
        <dbReference type="EC" id="2.8.1.4"/>
    </reaction>
</comment>
<dbReference type="Pfam" id="PF02568">
    <property type="entry name" value="ThiI"/>
    <property type="match status" value="1"/>
</dbReference>
<comment type="similarity">
    <text evidence="11">Belongs to the ThiI family.</text>
</comment>
<dbReference type="Gene3D" id="3.30.2130.30">
    <property type="match status" value="1"/>
</dbReference>
<dbReference type="EMBL" id="DTFI01000015">
    <property type="protein sequence ID" value="HGI42870.1"/>
    <property type="molecule type" value="Genomic_DNA"/>
</dbReference>
<evidence type="ECO:0000256" key="9">
    <source>
        <dbReference type="ARBA" id="ARBA00023157"/>
    </source>
</evidence>
<evidence type="ECO:0000256" key="11">
    <source>
        <dbReference type="HAMAP-Rule" id="MF_00021"/>
    </source>
</evidence>
<dbReference type="GO" id="GO:0004810">
    <property type="term" value="F:CCA tRNA nucleotidyltransferase activity"/>
    <property type="evidence" value="ECO:0007669"/>
    <property type="project" value="InterPro"/>
</dbReference>
<dbReference type="Pfam" id="PF02926">
    <property type="entry name" value="THUMP"/>
    <property type="match status" value="1"/>
</dbReference>
<dbReference type="UniPathway" id="UPA00060"/>
<dbReference type="AlphaFoldDB" id="A0A7C4FE45"/>
<dbReference type="Gene3D" id="3.40.50.620">
    <property type="entry name" value="HUPs"/>
    <property type="match status" value="1"/>
</dbReference>
<dbReference type="Pfam" id="PF00581">
    <property type="entry name" value="Rhodanese"/>
    <property type="match status" value="1"/>
</dbReference>
<dbReference type="InterPro" id="IPR020536">
    <property type="entry name" value="ThiI_AANH"/>
</dbReference>
<dbReference type="Gene3D" id="3.40.250.10">
    <property type="entry name" value="Rhodanese-like domain"/>
    <property type="match status" value="1"/>
</dbReference>
<dbReference type="PANTHER" id="PTHR43209:SF1">
    <property type="entry name" value="TRNA SULFURTRANSFERASE"/>
    <property type="match status" value="1"/>
</dbReference>